<dbReference type="RefSeq" id="WP_014034858.1">
    <property type="nucleotide sequence ID" value="NC_015946.1"/>
</dbReference>
<dbReference type="AlphaFoldDB" id="A0A7U4E964"/>
<keyword evidence="1" id="KW-0175">Coiled coil</keyword>
<proteinExistence type="predicted"/>
<evidence type="ECO:0000313" key="3">
    <source>
        <dbReference type="EMBL" id="AEM68502.1"/>
    </source>
</evidence>
<keyword evidence="2" id="KW-0732">Signal</keyword>
<evidence type="ECO:0000256" key="2">
    <source>
        <dbReference type="SAM" id="SignalP"/>
    </source>
</evidence>
<evidence type="ECO:0000313" key="4">
    <source>
        <dbReference type="Proteomes" id="UP000008907"/>
    </source>
</evidence>
<protein>
    <submittedName>
        <fullName evidence="3">Lipoprotein</fullName>
    </submittedName>
</protein>
<sequence length="147" mass="17341">MKKTLTLLTVFSSVLCSGLIAVSCTNPSNNLNNKDQPKKVTDPEEDFKKFKEFSGKVYKLYYSAWRDSRDYTNKKSKNGENFRKTVEDIVETNSSYVYNWNSLDQASKQNIYKDGFDKIHKDIKRGIKKYEDNKQEFEKLFKQYNIK</sequence>
<evidence type="ECO:0000256" key="1">
    <source>
        <dbReference type="SAM" id="Coils"/>
    </source>
</evidence>
<dbReference type="PROSITE" id="PS51257">
    <property type="entry name" value="PROKAR_LIPOPROTEIN"/>
    <property type="match status" value="1"/>
</dbReference>
<dbReference type="KEGG" id="mpf:MPUT_0098"/>
<dbReference type="EMBL" id="CP003021">
    <property type="protein sequence ID" value="AEM68502.1"/>
    <property type="molecule type" value="Genomic_DNA"/>
</dbReference>
<dbReference type="Proteomes" id="UP000008907">
    <property type="component" value="Chromosome"/>
</dbReference>
<organism evidence="3 4">
    <name type="scientific">Mycoplasma putrefaciens (strain ATCC 15718 / NCTC 10155 / C30 KS-1 / KS-1)</name>
    <dbReference type="NCBI Taxonomy" id="743965"/>
    <lineage>
        <taxon>Bacteria</taxon>
        <taxon>Bacillati</taxon>
        <taxon>Mycoplasmatota</taxon>
        <taxon>Mollicutes</taxon>
        <taxon>Mycoplasmataceae</taxon>
        <taxon>Mycoplasma</taxon>
    </lineage>
</organism>
<accession>A0A7U4E964</accession>
<keyword evidence="3" id="KW-0449">Lipoprotein</keyword>
<reference evidence="3 4" key="1">
    <citation type="journal article" date="2011" name="J. Bacteriol.">
        <title>Genome Sequence of Mycoplasma putrefaciens Type Strain KS1.</title>
        <authorList>
            <person name="Calcutt M.J."/>
            <person name="Foecking M.F."/>
        </authorList>
    </citation>
    <scope>NUCLEOTIDE SEQUENCE [LARGE SCALE GENOMIC DNA]</scope>
    <source>
        <strain evidence="4">ATCC 15718 / NCTC 10155 / C30 KS-1 / KS-1</strain>
    </source>
</reference>
<feature type="coiled-coil region" evidence="1">
    <location>
        <begin position="120"/>
        <end position="147"/>
    </location>
</feature>
<feature type="chain" id="PRO_5031297117" evidence="2">
    <location>
        <begin position="22"/>
        <end position="147"/>
    </location>
</feature>
<name>A0A7U4E964_MYCPK</name>
<feature type="signal peptide" evidence="2">
    <location>
        <begin position="1"/>
        <end position="21"/>
    </location>
</feature>
<gene>
    <name evidence="3" type="ordered locus">MPUT_0098</name>
</gene>